<gene>
    <name evidence="7" type="ORF">GCM10008101_25630</name>
</gene>
<dbReference type="RefSeq" id="WP_189450617.1">
    <property type="nucleotide sequence ID" value="NZ_BMXY01000004.1"/>
</dbReference>
<dbReference type="Proteomes" id="UP000643403">
    <property type="component" value="Unassembled WGS sequence"/>
</dbReference>
<dbReference type="EC" id="4.2.1.10" evidence="5"/>
<dbReference type="EMBL" id="BMXY01000004">
    <property type="protein sequence ID" value="GGZ70254.1"/>
    <property type="molecule type" value="Genomic_DNA"/>
</dbReference>
<comment type="caution">
    <text evidence="7">The sequence shown here is derived from an EMBL/GenBank/DDBJ whole genome shotgun (WGS) entry which is preliminary data.</text>
</comment>
<evidence type="ECO:0000313" key="8">
    <source>
        <dbReference type="Proteomes" id="UP000643403"/>
    </source>
</evidence>
<keyword evidence="6" id="KW-0456">Lyase</keyword>
<comment type="pathway">
    <text evidence="2">Metabolic intermediate biosynthesis; chorismate biosynthesis; chorismate from D-erythrose 4-phosphate and phosphoenolpyruvate: step 3/7.</text>
</comment>
<name>A0ABQ3CAF3_9GAMM</name>
<comment type="similarity">
    <text evidence="3">Belongs to the type-II 3-dehydroquinase family.</text>
</comment>
<dbReference type="Gene3D" id="3.40.50.9100">
    <property type="entry name" value="Dehydroquinase, class II"/>
    <property type="match status" value="1"/>
</dbReference>
<keyword evidence="8" id="KW-1185">Reference proteome</keyword>
<evidence type="ECO:0000256" key="4">
    <source>
        <dbReference type="ARBA" id="ARBA00011193"/>
    </source>
</evidence>
<proteinExistence type="inferred from homology"/>
<evidence type="ECO:0000256" key="2">
    <source>
        <dbReference type="ARBA" id="ARBA00004902"/>
    </source>
</evidence>
<comment type="catalytic activity">
    <reaction evidence="1">
        <text>3-dehydroquinate = 3-dehydroshikimate + H2O</text>
        <dbReference type="Rhea" id="RHEA:21096"/>
        <dbReference type="ChEBI" id="CHEBI:15377"/>
        <dbReference type="ChEBI" id="CHEBI:16630"/>
        <dbReference type="ChEBI" id="CHEBI:32364"/>
        <dbReference type="EC" id="4.2.1.10"/>
    </reaction>
</comment>
<reference evidence="8" key="1">
    <citation type="journal article" date="2019" name="Int. J. Syst. Evol. Microbiol.">
        <title>The Global Catalogue of Microorganisms (GCM) 10K type strain sequencing project: providing services to taxonomists for standard genome sequencing and annotation.</title>
        <authorList>
            <consortium name="The Broad Institute Genomics Platform"/>
            <consortium name="The Broad Institute Genome Sequencing Center for Infectious Disease"/>
            <person name="Wu L."/>
            <person name="Ma J."/>
        </authorList>
    </citation>
    <scope>NUCLEOTIDE SEQUENCE [LARGE SCALE GENOMIC DNA]</scope>
    <source>
        <strain evidence="8">KCTC 22558</strain>
    </source>
</reference>
<protein>
    <recommendedName>
        <fullName evidence="5">3-dehydroquinate dehydratase</fullName>
        <ecNumber evidence="5">4.2.1.10</ecNumber>
    </recommendedName>
</protein>
<evidence type="ECO:0000256" key="5">
    <source>
        <dbReference type="ARBA" id="ARBA00012060"/>
    </source>
</evidence>
<dbReference type="InterPro" id="IPR036441">
    <property type="entry name" value="DHquinase_II_sf"/>
</dbReference>
<sequence>MAIVMIHGPDNPEGRKPDGNVQAGLSQRAQSAGHALLHYRCATERQLAERLARIDRGQADIILLDPGRCAGDGPLHRSLSHLQVPYIEVHDDSFDRPEPQLPDDAGPRVAVVNGYQAQSYTLAMSMALEKLGCADCENDFNVGT</sequence>
<accession>A0ABQ3CAF3</accession>
<dbReference type="SUPFAM" id="SSF52304">
    <property type="entry name" value="Type II 3-dehydroquinate dehydratase"/>
    <property type="match status" value="1"/>
</dbReference>
<evidence type="ECO:0000256" key="1">
    <source>
        <dbReference type="ARBA" id="ARBA00001864"/>
    </source>
</evidence>
<evidence type="ECO:0000313" key="7">
    <source>
        <dbReference type="EMBL" id="GGZ70254.1"/>
    </source>
</evidence>
<evidence type="ECO:0000256" key="3">
    <source>
        <dbReference type="ARBA" id="ARBA00011037"/>
    </source>
</evidence>
<comment type="subunit">
    <text evidence="4">Homododecamer.</text>
</comment>
<organism evidence="7 8">
    <name type="scientific">Cognatilysobacter xinjiangensis</name>
    <dbReference type="NCBI Taxonomy" id="546892"/>
    <lineage>
        <taxon>Bacteria</taxon>
        <taxon>Pseudomonadati</taxon>
        <taxon>Pseudomonadota</taxon>
        <taxon>Gammaproteobacteria</taxon>
        <taxon>Lysobacterales</taxon>
        <taxon>Lysobacteraceae</taxon>
        <taxon>Cognatilysobacter</taxon>
    </lineage>
</organism>
<evidence type="ECO:0000256" key="6">
    <source>
        <dbReference type="ARBA" id="ARBA00023239"/>
    </source>
</evidence>